<protein>
    <submittedName>
        <fullName evidence="2">Uncharacterized protein</fullName>
    </submittedName>
</protein>
<keyword evidence="1" id="KW-0732">Signal</keyword>
<comment type="caution">
    <text evidence="2">The sequence shown here is derived from an EMBL/GenBank/DDBJ whole genome shotgun (WGS) entry which is preliminary data.</text>
</comment>
<organism evidence="2 3">
    <name type="scientific">Trifolium medium</name>
    <dbReference type="NCBI Taxonomy" id="97028"/>
    <lineage>
        <taxon>Eukaryota</taxon>
        <taxon>Viridiplantae</taxon>
        <taxon>Streptophyta</taxon>
        <taxon>Embryophyta</taxon>
        <taxon>Tracheophyta</taxon>
        <taxon>Spermatophyta</taxon>
        <taxon>Magnoliopsida</taxon>
        <taxon>eudicotyledons</taxon>
        <taxon>Gunneridae</taxon>
        <taxon>Pentapetalae</taxon>
        <taxon>rosids</taxon>
        <taxon>fabids</taxon>
        <taxon>Fabales</taxon>
        <taxon>Fabaceae</taxon>
        <taxon>Papilionoideae</taxon>
        <taxon>50 kb inversion clade</taxon>
        <taxon>NPAAA clade</taxon>
        <taxon>Hologalegina</taxon>
        <taxon>IRL clade</taxon>
        <taxon>Trifolieae</taxon>
        <taxon>Trifolium</taxon>
    </lineage>
</organism>
<feature type="signal peptide" evidence="1">
    <location>
        <begin position="1"/>
        <end position="23"/>
    </location>
</feature>
<evidence type="ECO:0000256" key="1">
    <source>
        <dbReference type="SAM" id="SignalP"/>
    </source>
</evidence>
<proteinExistence type="predicted"/>
<accession>A0A392QGU2</accession>
<keyword evidence="3" id="KW-1185">Reference proteome</keyword>
<dbReference type="AlphaFoldDB" id="A0A392QGU2"/>
<sequence length="58" mass="6545">MKVRLMLLFQLDLLVLDMYPYLGEMMAGAISNASSFPAPIEDAFTSPLLPLHLEHLRI</sequence>
<reference evidence="2 3" key="1">
    <citation type="journal article" date="2018" name="Front. Plant Sci.">
        <title>Red Clover (Trifolium pratense) and Zigzag Clover (T. medium) - A Picture of Genomic Similarities and Differences.</title>
        <authorList>
            <person name="Dluhosova J."/>
            <person name="Istvanek J."/>
            <person name="Nedelnik J."/>
            <person name="Repkova J."/>
        </authorList>
    </citation>
    <scope>NUCLEOTIDE SEQUENCE [LARGE SCALE GENOMIC DNA]</scope>
    <source>
        <strain evidence="3">cv. 10/8</strain>
        <tissue evidence="2">Leaf</tissue>
    </source>
</reference>
<feature type="chain" id="PRO_5017427481" evidence="1">
    <location>
        <begin position="24"/>
        <end position="58"/>
    </location>
</feature>
<name>A0A392QGU2_9FABA</name>
<evidence type="ECO:0000313" key="3">
    <source>
        <dbReference type="Proteomes" id="UP000265520"/>
    </source>
</evidence>
<dbReference type="Proteomes" id="UP000265520">
    <property type="component" value="Unassembled WGS sequence"/>
</dbReference>
<dbReference type="EMBL" id="LXQA010132167">
    <property type="protein sequence ID" value="MCI22756.1"/>
    <property type="molecule type" value="Genomic_DNA"/>
</dbReference>
<evidence type="ECO:0000313" key="2">
    <source>
        <dbReference type="EMBL" id="MCI22756.1"/>
    </source>
</evidence>